<dbReference type="Pfam" id="PF02810">
    <property type="entry name" value="SEC-C"/>
    <property type="match status" value="1"/>
</dbReference>
<dbReference type="SUPFAM" id="SSF103642">
    <property type="entry name" value="Sec-C motif"/>
    <property type="match status" value="1"/>
</dbReference>
<dbReference type="Pfam" id="PF03695">
    <property type="entry name" value="UPF0149"/>
    <property type="match status" value="1"/>
</dbReference>
<accession>A0A454JNX7</accession>
<dbReference type="InterPro" id="IPR036255">
    <property type="entry name" value="YgfB-like_sf"/>
</dbReference>
<dbReference type="OrthoDB" id="570299at2"/>
<dbReference type="RefSeq" id="WP_103522910.1">
    <property type="nucleotide sequence ID" value="NZ_JAIZDC010000009.1"/>
</dbReference>
<sequence length="225" mass="25064">MTDIVFNDADLARLEQLLTPLSISGSTMRPDEAQGFFAALASGPDAPERAMWLAEVLGDAPAFDKPEEKVELENLLQKLFDVTAHVLADGRELDLILYADDDSDSEDDEADYWPWCNAYLYALDVVDTDWFEAADDEGFEDLLMPILVLGGMFEEEEGEDLVTFTDEEKDDCKEQLPQALIAVFNYWRAKAQAPETVRREGDKVGRNDPCPCGSGKKYKACCGSN</sequence>
<reference evidence="1 2" key="1">
    <citation type="submission" date="2018-10" db="EMBL/GenBank/DDBJ databases">
        <title>Draft genome sequence of Aquitalea MWU14-2217 isolated from a wild cranberry bog in Provincetown, Massachusetts.</title>
        <authorList>
            <person name="Ebadzadsahrai G."/>
            <person name="Soby S."/>
        </authorList>
    </citation>
    <scope>NUCLEOTIDE SEQUENCE [LARGE SCALE GENOMIC DNA]</scope>
    <source>
        <strain evidence="1 2">MWU14-2217</strain>
    </source>
</reference>
<dbReference type="PANTHER" id="PTHR33747:SF1">
    <property type="entry name" value="ADENYLATE CYCLASE-ASSOCIATED CAP C-TERMINAL DOMAIN-CONTAINING PROTEIN"/>
    <property type="match status" value="1"/>
</dbReference>
<dbReference type="InterPro" id="IPR011978">
    <property type="entry name" value="YgfB-like"/>
</dbReference>
<dbReference type="Gene3D" id="3.10.450.50">
    <property type="match status" value="1"/>
</dbReference>
<evidence type="ECO:0000313" key="1">
    <source>
        <dbReference type="EMBL" id="RMD02000.1"/>
    </source>
</evidence>
<gene>
    <name evidence="1" type="ORF">EAY64_00930</name>
</gene>
<dbReference type="NCBIfam" id="TIGR02292">
    <property type="entry name" value="ygfB_yecA"/>
    <property type="match status" value="1"/>
</dbReference>
<protein>
    <submittedName>
        <fullName evidence="1">YecA family protein</fullName>
    </submittedName>
</protein>
<comment type="caution">
    <text evidence="1">The sequence shown here is derived from an EMBL/GenBank/DDBJ whole genome shotgun (WGS) entry which is preliminary data.</text>
</comment>
<dbReference type="PANTHER" id="PTHR33747">
    <property type="entry name" value="UPF0225 PROTEIN SCO1677"/>
    <property type="match status" value="1"/>
</dbReference>
<dbReference type="AlphaFoldDB" id="A0A454JNX7"/>
<keyword evidence="2" id="KW-1185">Reference proteome</keyword>
<evidence type="ECO:0000313" key="2">
    <source>
        <dbReference type="Proteomes" id="UP000274139"/>
    </source>
</evidence>
<dbReference type="EMBL" id="RFAR01000003">
    <property type="protein sequence ID" value="RMD02000.1"/>
    <property type="molecule type" value="Genomic_DNA"/>
</dbReference>
<dbReference type="InterPro" id="IPR004027">
    <property type="entry name" value="SEC_C_motif"/>
</dbReference>
<organism evidence="1 2">
    <name type="scientific">Aquitalea palustris</name>
    <dbReference type="NCBI Taxonomy" id="2480983"/>
    <lineage>
        <taxon>Bacteria</taxon>
        <taxon>Pseudomonadati</taxon>
        <taxon>Pseudomonadota</taxon>
        <taxon>Betaproteobacteria</taxon>
        <taxon>Neisseriales</taxon>
        <taxon>Chromobacteriaceae</taxon>
        <taxon>Aquitalea</taxon>
    </lineage>
</organism>
<dbReference type="SUPFAM" id="SSF101327">
    <property type="entry name" value="YgfB-like"/>
    <property type="match status" value="1"/>
</dbReference>
<dbReference type="Proteomes" id="UP000274139">
    <property type="component" value="Unassembled WGS sequence"/>
</dbReference>
<name>A0A454JNX7_9NEIS</name>
<proteinExistence type="predicted"/>